<dbReference type="STRING" id="5599.A0A177E089"/>
<dbReference type="PROSITE" id="PS00028">
    <property type="entry name" value="ZINC_FINGER_C2H2_1"/>
    <property type="match status" value="1"/>
</dbReference>
<feature type="region of interest" description="Disordered" evidence="1">
    <location>
        <begin position="232"/>
        <end position="253"/>
    </location>
</feature>
<keyword evidence="4" id="KW-1185">Reference proteome</keyword>
<dbReference type="Pfam" id="PF12756">
    <property type="entry name" value="zf-C2H2_2"/>
    <property type="match status" value="1"/>
</dbReference>
<dbReference type="SUPFAM" id="SSF57667">
    <property type="entry name" value="beta-beta-alpha zinc fingers"/>
    <property type="match status" value="1"/>
</dbReference>
<dbReference type="InterPro" id="IPR013087">
    <property type="entry name" value="Znf_C2H2_type"/>
</dbReference>
<evidence type="ECO:0000313" key="4">
    <source>
        <dbReference type="Proteomes" id="UP000077248"/>
    </source>
</evidence>
<dbReference type="GeneID" id="29113579"/>
<dbReference type="Proteomes" id="UP000077248">
    <property type="component" value="Unassembled WGS sequence"/>
</dbReference>
<dbReference type="VEuPathDB" id="FungiDB:CC77DRAFT_1057177"/>
<name>A0A177E089_ALTAL</name>
<evidence type="ECO:0000259" key="2">
    <source>
        <dbReference type="PROSITE" id="PS00028"/>
    </source>
</evidence>
<proteinExistence type="predicted"/>
<organism evidence="3 4">
    <name type="scientific">Alternaria alternata</name>
    <name type="common">Alternaria rot fungus</name>
    <name type="synonym">Torula alternata</name>
    <dbReference type="NCBI Taxonomy" id="5599"/>
    <lineage>
        <taxon>Eukaryota</taxon>
        <taxon>Fungi</taxon>
        <taxon>Dikarya</taxon>
        <taxon>Ascomycota</taxon>
        <taxon>Pezizomycotina</taxon>
        <taxon>Dothideomycetes</taxon>
        <taxon>Pleosporomycetidae</taxon>
        <taxon>Pleosporales</taxon>
        <taxon>Pleosporineae</taxon>
        <taxon>Pleosporaceae</taxon>
        <taxon>Alternaria</taxon>
        <taxon>Alternaria sect. Alternaria</taxon>
        <taxon>Alternaria alternata complex</taxon>
    </lineage>
</organism>
<dbReference type="OMA" id="RVHAKSE"/>
<dbReference type="AlphaFoldDB" id="A0A177E089"/>
<evidence type="ECO:0000256" key="1">
    <source>
        <dbReference type="SAM" id="MobiDB-lite"/>
    </source>
</evidence>
<reference evidence="3 4" key="1">
    <citation type="submission" date="2016-05" db="EMBL/GenBank/DDBJ databases">
        <title>Comparative analysis of secretome profiles of manganese(II)-oxidizing ascomycete fungi.</title>
        <authorList>
            <consortium name="DOE Joint Genome Institute"/>
            <person name="Zeiner C.A."/>
            <person name="Purvine S.O."/>
            <person name="Zink E.M."/>
            <person name="Wu S."/>
            <person name="Pasa-Tolic L."/>
            <person name="Chaput D.L."/>
            <person name="Haridas S."/>
            <person name="Grigoriev I.V."/>
            <person name="Santelli C.M."/>
            <person name="Hansel C.M."/>
        </authorList>
    </citation>
    <scope>NUCLEOTIDE SEQUENCE [LARGE SCALE GENOMIC DNA]</scope>
    <source>
        <strain evidence="3 4">SRC1lrK2f</strain>
    </source>
</reference>
<protein>
    <recommendedName>
        <fullName evidence="2">C2H2-type domain-containing protein</fullName>
    </recommendedName>
</protein>
<feature type="domain" description="C2H2-type" evidence="2">
    <location>
        <begin position="11"/>
        <end position="33"/>
    </location>
</feature>
<dbReference type="SMART" id="SM00355">
    <property type="entry name" value="ZnF_C2H2"/>
    <property type="match status" value="3"/>
</dbReference>
<accession>A0A177E089</accession>
<dbReference type="GO" id="GO:0030687">
    <property type="term" value="C:preribosome, large subunit precursor"/>
    <property type="evidence" value="ECO:0007669"/>
    <property type="project" value="TreeGrafter"/>
</dbReference>
<dbReference type="PANTHER" id="PTHR13182">
    <property type="entry name" value="ZINC FINGER PROTEIN 622"/>
    <property type="match status" value="1"/>
</dbReference>
<evidence type="ECO:0000313" key="3">
    <source>
        <dbReference type="EMBL" id="OAG25394.1"/>
    </source>
</evidence>
<dbReference type="InterPro" id="IPR041661">
    <property type="entry name" value="ZN622/Rei1/Reh1_Znf-C2H2"/>
</dbReference>
<sequence>MASELRTMFPCNTCSLTYTTSALQRAHMQQPWHVCNLKRKVAGLPSMTEQEFEVQECKSEEVTHRPRNNDDTMLRKPRTILYNDNIKKDINSEAYVEGIPDDHSEKAPSTQCLFCPFLTSTYTTALEHMSTHHGLFIPSLSALYSLDSLLSYLALTVFEYHECLYCGQEKATVEAVQTHMRDKGHCMIDMSELGDFWDFEADQENKDGQTGTTITRLPKTERRLPSKLIINSRHSRGDETTSKPIRRRHAHSRYLSNKTAAIAQAEHQDQDTPMNSSSRQLALRTTNNDPHLIATPRTAQGLAGLSDHQILALQMVDRKMKSREESAKARVRYAAQQQPVKAMYYKTENPVYQAG</sequence>
<dbReference type="KEGG" id="aalt:CC77DRAFT_1057177"/>
<dbReference type="InterPro" id="IPR040025">
    <property type="entry name" value="Znf622/Rei1/Reh1"/>
</dbReference>
<dbReference type="RefSeq" id="XP_018390815.1">
    <property type="nucleotide sequence ID" value="XM_018527985.1"/>
</dbReference>
<dbReference type="EMBL" id="KV441470">
    <property type="protein sequence ID" value="OAG25394.1"/>
    <property type="molecule type" value="Genomic_DNA"/>
</dbReference>
<dbReference type="PANTHER" id="PTHR13182:SF8">
    <property type="entry name" value="CYTOPLASMIC 60S SUBUNIT BIOGENESIS FACTOR ZNF622"/>
    <property type="match status" value="1"/>
</dbReference>
<gene>
    <name evidence="3" type="ORF">CC77DRAFT_1057177</name>
</gene>
<dbReference type="GO" id="GO:0042273">
    <property type="term" value="P:ribosomal large subunit biogenesis"/>
    <property type="evidence" value="ECO:0007669"/>
    <property type="project" value="TreeGrafter"/>
</dbReference>
<dbReference type="InterPro" id="IPR036236">
    <property type="entry name" value="Znf_C2H2_sf"/>
</dbReference>